<dbReference type="Gene3D" id="1.50.10.10">
    <property type="match status" value="1"/>
</dbReference>
<dbReference type="InterPro" id="IPR052369">
    <property type="entry name" value="UG_Glycosaminoglycan_Hydrolase"/>
</dbReference>
<evidence type="ECO:0000256" key="1">
    <source>
        <dbReference type="ARBA" id="ARBA00022801"/>
    </source>
</evidence>
<dbReference type="AlphaFoldDB" id="A0A8H4TWL5"/>
<keyword evidence="1" id="KW-0378">Hydrolase</keyword>
<proteinExistence type="inferred from homology"/>
<reference evidence="3" key="2">
    <citation type="submission" date="2020-05" db="EMBL/GenBank/DDBJ databases">
        <authorList>
            <person name="Kim H.-S."/>
            <person name="Proctor R.H."/>
            <person name="Brown D.W."/>
        </authorList>
    </citation>
    <scope>NUCLEOTIDE SEQUENCE</scope>
    <source>
        <strain evidence="3">NRRL 20472</strain>
    </source>
</reference>
<reference evidence="3" key="1">
    <citation type="journal article" date="2020" name="BMC Genomics">
        <title>Correction to: Identification and distribution of gene clusters required for synthesis of sphingolipid metabolism inhibitors in diverse species of the filamentous fungus Fusarium.</title>
        <authorList>
            <person name="Kim H.S."/>
            <person name="Lohmar J.M."/>
            <person name="Busman M."/>
            <person name="Brown D.W."/>
            <person name="Naumann T.A."/>
            <person name="Divon H.H."/>
            <person name="Lysoe E."/>
            <person name="Uhlig S."/>
            <person name="Proctor R.H."/>
        </authorList>
    </citation>
    <scope>NUCLEOTIDE SEQUENCE</scope>
    <source>
        <strain evidence="3">NRRL 20472</strain>
    </source>
</reference>
<accession>A0A8H4TWL5</accession>
<dbReference type="GO" id="GO:0052757">
    <property type="term" value="F:chondroitin hydrolase activity"/>
    <property type="evidence" value="ECO:0007669"/>
    <property type="project" value="TreeGrafter"/>
</dbReference>
<evidence type="ECO:0000313" key="3">
    <source>
        <dbReference type="EMBL" id="KAF4965259.1"/>
    </source>
</evidence>
<evidence type="ECO:0008006" key="5">
    <source>
        <dbReference type="Google" id="ProtNLM"/>
    </source>
</evidence>
<dbReference type="SUPFAM" id="SSF48208">
    <property type="entry name" value="Six-hairpin glycosidases"/>
    <property type="match status" value="1"/>
</dbReference>
<dbReference type="Proteomes" id="UP000622797">
    <property type="component" value="Unassembled WGS sequence"/>
</dbReference>
<name>A0A8H4TWL5_9HYPO</name>
<evidence type="ECO:0000256" key="2">
    <source>
        <dbReference type="ARBA" id="ARBA00038358"/>
    </source>
</evidence>
<dbReference type="EMBL" id="JABEXW010000361">
    <property type="protein sequence ID" value="KAF4965259.1"/>
    <property type="molecule type" value="Genomic_DNA"/>
</dbReference>
<dbReference type="InterPro" id="IPR008928">
    <property type="entry name" value="6-hairpin_glycosidase_sf"/>
</dbReference>
<sequence length="496" mass="56383">MTINSSNGAVAEVRLVTSSRGIRDGSHKWQTDEKFSRQNGDVMYSGIPDNIAMSHESLLDTLYSSKVYAKIWNVASQALTKSQPPVLHPEYTKPGGTEYVYRELDFWTSGFFPGSLYLLLERERRYKSTVLNWAPDTTITPHQMQLEFACKWWTVNLHQNAYLATTHDLGFMIFPWAQKAWELNRDQDAYDTIIQASETLASRYVARVGAIRSWDTCITKRYAFTDPQKDFLLVIDNMMNLDMLFWAASELNDKEMYQIAVNHARTTQQFHVRKDFSTTHLTVFDPDTGALKSKLTNQGFNDNSSWTRGQAWAIAGFMQTYNWTQDISFLETAQSCADYFWGQLPANGIPLWDFNAPKDIQQPPDTSAAVVASYGMLLMHEALIGRNQPSAYFDRALHILKGVCSIHLNMPDEFVVSLSKIDTAEMASDNSQHEVRVRHGNGIPETILGGATINNYEFAPRRWANHGLVYADYYFLLAGNKLLEMDSMESATKNAI</sequence>
<organism evidence="3 4">
    <name type="scientific">Fusarium sarcochroum</name>
    <dbReference type="NCBI Taxonomy" id="1208366"/>
    <lineage>
        <taxon>Eukaryota</taxon>
        <taxon>Fungi</taxon>
        <taxon>Dikarya</taxon>
        <taxon>Ascomycota</taxon>
        <taxon>Pezizomycotina</taxon>
        <taxon>Sordariomycetes</taxon>
        <taxon>Hypocreomycetidae</taxon>
        <taxon>Hypocreales</taxon>
        <taxon>Nectriaceae</taxon>
        <taxon>Fusarium</taxon>
        <taxon>Fusarium lateritium species complex</taxon>
    </lineage>
</organism>
<evidence type="ECO:0000313" key="4">
    <source>
        <dbReference type="Proteomes" id="UP000622797"/>
    </source>
</evidence>
<dbReference type="OrthoDB" id="2317065at2759"/>
<protein>
    <recommendedName>
        <fullName evidence="5">Glycoside hydrolase family 88 protein</fullName>
    </recommendedName>
</protein>
<dbReference type="InterPro" id="IPR012341">
    <property type="entry name" value="6hp_glycosidase-like_sf"/>
</dbReference>
<comment type="caution">
    <text evidence="3">The sequence shown here is derived from an EMBL/GenBank/DDBJ whole genome shotgun (WGS) entry which is preliminary data.</text>
</comment>
<gene>
    <name evidence="3" type="ORF">FSARC_6909</name>
</gene>
<comment type="similarity">
    <text evidence="2">Belongs to the glycosyl hydrolase 88 family.</text>
</comment>
<dbReference type="GO" id="GO:0000272">
    <property type="term" value="P:polysaccharide catabolic process"/>
    <property type="evidence" value="ECO:0007669"/>
    <property type="project" value="TreeGrafter"/>
</dbReference>
<keyword evidence="4" id="KW-1185">Reference proteome</keyword>
<dbReference type="PANTHER" id="PTHR36845">
    <property type="entry name" value="HYDROLASE, PUTATIVE (AFU_ORTHOLOGUE AFUA_7G05090)-RELATED"/>
    <property type="match status" value="1"/>
</dbReference>
<dbReference type="PANTHER" id="PTHR36845:SF1">
    <property type="entry name" value="HYDROLASE, PUTATIVE (AFU_ORTHOLOGUE AFUA_7G05090)-RELATED"/>
    <property type="match status" value="1"/>
</dbReference>